<keyword evidence="1" id="KW-0479">Metal-binding</keyword>
<accession>Q22XW9</accession>
<evidence type="ECO:0000256" key="4">
    <source>
        <dbReference type="PROSITE-ProRule" id="PRU00134"/>
    </source>
</evidence>
<name>Q22XW9_TETTS</name>
<dbReference type="eggNOG" id="ENOG502SM3T">
    <property type="taxonomic scope" value="Eukaryota"/>
</dbReference>
<keyword evidence="8" id="KW-1185">Reference proteome</keyword>
<dbReference type="InParanoid" id="Q22XW9"/>
<gene>
    <name evidence="7" type="ORF">TTHERM_00357020</name>
</gene>
<feature type="region of interest" description="Disordered" evidence="5">
    <location>
        <begin position="259"/>
        <end position="300"/>
    </location>
</feature>
<dbReference type="PROSITE" id="PS50865">
    <property type="entry name" value="ZF_MYND_2"/>
    <property type="match status" value="1"/>
</dbReference>
<evidence type="ECO:0000259" key="6">
    <source>
        <dbReference type="PROSITE" id="PS50865"/>
    </source>
</evidence>
<evidence type="ECO:0000256" key="1">
    <source>
        <dbReference type="ARBA" id="ARBA00022723"/>
    </source>
</evidence>
<evidence type="ECO:0000256" key="2">
    <source>
        <dbReference type="ARBA" id="ARBA00022771"/>
    </source>
</evidence>
<dbReference type="AlphaFoldDB" id="Q22XW9"/>
<dbReference type="GO" id="GO:0008270">
    <property type="term" value="F:zinc ion binding"/>
    <property type="evidence" value="ECO:0007669"/>
    <property type="project" value="UniProtKB-KW"/>
</dbReference>
<proteinExistence type="predicted"/>
<dbReference type="OrthoDB" id="283753at2759"/>
<dbReference type="Proteomes" id="UP000009168">
    <property type="component" value="Unassembled WGS sequence"/>
</dbReference>
<evidence type="ECO:0000256" key="3">
    <source>
        <dbReference type="ARBA" id="ARBA00022833"/>
    </source>
</evidence>
<dbReference type="RefSeq" id="XP_001010500.2">
    <property type="nucleotide sequence ID" value="XM_001010500.2"/>
</dbReference>
<keyword evidence="3" id="KW-0862">Zinc</keyword>
<organism evidence="7 8">
    <name type="scientific">Tetrahymena thermophila (strain SB210)</name>
    <dbReference type="NCBI Taxonomy" id="312017"/>
    <lineage>
        <taxon>Eukaryota</taxon>
        <taxon>Sar</taxon>
        <taxon>Alveolata</taxon>
        <taxon>Ciliophora</taxon>
        <taxon>Intramacronucleata</taxon>
        <taxon>Oligohymenophorea</taxon>
        <taxon>Hymenostomatida</taxon>
        <taxon>Tetrahymenina</taxon>
        <taxon>Tetrahymenidae</taxon>
        <taxon>Tetrahymena</taxon>
    </lineage>
</organism>
<dbReference type="InterPro" id="IPR002893">
    <property type="entry name" value="Znf_MYND"/>
</dbReference>
<sequence length="347" mass="41105">MKVNQLSQKKDLWEDWVLFKKTDFTNPALQLKKQGASFKNDQYGEFTYRPSYSSPPSMQEFCEAVINGAIKRYQMGLYKGEYQYYIELQNCLHEFIKLLNFKSEILVEVFQSITNINLSKEQCPNIVVPCASCHMYIYVNFHCNRCFSAFYCDKTCMKNHKSKHDQECGQLIKLTPTIIYPLQVEIHCGGDLGENVEIYYQHEQRITLKYCGQKFFSNLFKILLKNRWLKNNGYSVSENNEKNCIQLTYKKDEYGLNSKSQQNLEEEGEKQNQEQPNANQQNVRQQNQQSEKNKENSSQTEEELFLKMPCIQEMRVIFLNQGAILQDIIKETYDLYTHYIHIYYYPI</sequence>
<dbReference type="GeneID" id="7845186"/>
<dbReference type="KEGG" id="tet:TTHERM_00357020"/>
<evidence type="ECO:0000313" key="8">
    <source>
        <dbReference type="Proteomes" id="UP000009168"/>
    </source>
</evidence>
<dbReference type="SUPFAM" id="SSF144232">
    <property type="entry name" value="HIT/MYND zinc finger-like"/>
    <property type="match status" value="1"/>
</dbReference>
<evidence type="ECO:0000256" key="5">
    <source>
        <dbReference type="SAM" id="MobiDB-lite"/>
    </source>
</evidence>
<dbReference type="HOGENOM" id="CLU_779628_0_0_1"/>
<dbReference type="EMBL" id="GG662749">
    <property type="protein sequence ID" value="EAR90255.2"/>
    <property type="molecule type" value="Genomic_DNA"/>
</dbReference>
<reference evidence="8" key="1">
    <citation type="journal article" date="2006" name="PLoS Biol.">
        <title>Macronuclear genome sequence of the ciliate Tetrahymena thermophila, a model eukaryote.</title>
        <authorList>
            <person name="Eisen J.A."/>
            <person name="Coyne R.S."/>
            <person name="Wu M."/>
            <person name="Wu D."/>
            <person name="Thiagarajan M."/>
            <person name="Wortman J.R."/>
            <person name="Badger J.H."/>
            <person name="Ren Q."/>
            <person name="Amedeo P."/>
            <person name="Jones K.M."/>
            <person name="Tallon L.J."/>
            <person name="Delcher A.L."/>
            <person name="Salzberg S.L."/>
            <person name="Silva J.C."/>
            <person name="Haas B.J."/>
            <person name="Majoros W.H."/>
            <person name="Farzad M."/>
            <person name="Carlton J.M."/>
            <person name="Smith R.K. Jr."/>
            <person name="Garg J."/>
            <person name="Pearlman R.E."/>
            <person name="Karrer K.M."/>
            <person name="Sun L."/>
            <person name="Manning G."/>
            <person name="Elde N.C."/>
            <person name="Turkewitz A.P."/>
            <person name="Asai D.J."/>
            <person name="Wilkes D.E."/>
            <person name="Wang Y."/>
            <person name="Cai H."/>
            <person name="Collins K."/>
            <person name="Stewart B.A."/>
            <person name="Lee S.R."/>
            <person name="Wilamowska K."/>
            <person name="Weinberg Z."/>
            <person name="Ruzzo W.L."/>
            <person name="Wloga D."/>
            <person name="Gaertig J."/>
            <person name="Frankel J."/>
            <person name="Tsao C.-C."/>
            <person name="Gorovsky M.A."/>
            <person name="Keeling P.J."/>
            <person name="Waller R.F."/>
            <person name="Patron N.J."/>
            <person name="Cherry J.M."/>
            <person name="Stover N.A."/>
            <person name="Krieger C.J."/>
            <person name="del Toro C."/>
            <person name="Ryder H.F."/>
            <person name="Williamson S.C."/>
            <person name="Barbeau R.A."/>
            <person name="Hamilton E.P."/>
            <person name="Orias E."/>
        </authorList>
    </citation>
    <scope>NUCLEOTIDE SEQUENCE [LARGE SCALE GENOMIC DNA]</scope>
    <source>
        <strain evidence="8">SB210</strain>
    </source>
</reference>
<keyword evidence="2 4" id="KW-0863">Zinc-finger</keyword>
<evidence type="ECO:0000313" key="7">
    <source>
        <dbReference type="EMBL" id="EAR90255.2"/>
    </source>
</evidence>
<protein>
    <recommendedName>
        <fullName evidence="6">MYND-type domain-containing protein</fullName>
    </recommendedName>
</protein>
<dbReference type="PROSITE" id="PS01360">
    <property type="entry name" value="ZF_MYND_1"/>
    <property type="match status" value="1"/>
</dbReference>
<feature type="compositionally biased region" description="Low complexity" evidence="5">
    <location>
        <begin position="273"/>
        <end position="290"/>
    </location>
</feature>
<feature type="domain" description="MYND-type" evidence="6">
    <location>
        <begin position="130"/>
        <end position="168"/>
    </location>
</feature>